<gene>
    <name evidence="3" type="primary">LOC106815374</name>
</gene>
<evidence type="ECO:0000313" key="2">
    <source>
        <dbReference type="Proteomes" id="UP000695022"/>
    </source>
</evidence>
<feature type="domain" description="Reverse transcriptase" evidence="1">
    <location>
        <begin position="220"/>
        <end position="352"/>
    </location>
</feature>
<reference evidence="3" key="1">
    <citation type="submission" date="2025-08" db="UniProtKB">
        <authorList>
            <consortium name="RefSeq"/>
        </authorList>
    </citation>
    <scope>IDENTIFICATION</scope>
</reference>
<accession>A0ABM1ESZ4</accession>
<dbReference type="Gene3D" id="3.30.70.270">
    <property type="match status" value="1"/>
</dbReference>
<dbReference type="Pfam" id="PF00078">
    <property type="entry name" value="RVT_1"/>
    <property type="match status" value="1"/>
</dbReference>
<dbReference type="RefSeq" id="XP_014675315.1">
    <property type="nucleotide sequence ID" value="XM_014819829.1"/>
</dbReference>
<organism evidence="2 3">
    <name type="scientific">Priapulus caudatus</name>
    <name type="common">Priapulid worm</name>
    <dbReference type="NCBI Taxonomy" id="37621"/>
    <lineage>
        <taxon>Eukaryota</taxon>
        <taxon>Metazoa</taxon>
        <taxon>Ecdysozoa</taxon>
        <taxon>Scalidophora</taxon>
        <taxon>Priapulida</taxon>
        <taxon>Priapulimorpha</taxon>
        <taxon>Priapulimorphida</taxon>
        <taxon>Priapulidae</taxon>
        <taxon>Priapulus</taxon>
    </lineage>
</organism>
<dbReference type="InterPro" id="IPR043128">
    <property type="entry name" value="Rev_trsase/Diguanyl_cyclase"/>
</dbReference>
<dbReference type="Proteomes" id="UP000695022">
    <property type="component" value="Unplaced"/>
</dbReference>
<name>A0ABM1ESZ4_PRICU</name>
<sequence length="384" mass="43624">MSFLQKTPGGKTGWFLKSCLEFSTGSNEVTGSLLKSTGAEANVLHEKHYAKACKTQTVLSAYGVLKLQQLGCISTKIRDTYVELYVVETDSEPILGLKSCHDLKLIARLESVMEEKPLTRNDAMKEYKHVFKGLEKFEGTYKTELDPSIKPVVHPPRKVPFSLQRKLKETLDRMEAEGSITPAEEPTDWVNSLVIVEKRNDSLQLCLDPCDLNTAIRREHYKISAPEYVAAQLHGKKFFTTLNEKDGYWQVQLDHESSLLCTFNTPYARYRFLKMPLGICSASEVFQKRSKQVFGDVKGVCIIADDMIIAAETPEEHDRIVRRVLEKAREQNVKFNPTKMQFKVDTVEYMGNVITPEGLKPDERKVRAISDMLTPTDKPALQRL</sequence>
<dbReference type="CDD" id="cd01647">
    <property type="entry name" value="RT_LTR"/>
    <property type="match status" value="1"/>
</dbReference>
<dbReference type="InterPro" id="IPR043502">
    <property type="entry name" value="DNA/RNA_pol_sf"/>
</dbReference>
<evidence type="ECO:0000259" key="1">
    <source>
        <dbReference type="Pfam" id="PF00078"/>
    </source>
</evidence>
<dbReference type="SUPFAM" id="SSF56672">
    <property type="entry name" value="DNA/RNA polymerases"/>
    <property type="match status" value="1"/>
</dbReference>
<dbReference type="PANTHER" id="PTHR37984:SF7">
    <property type="entry name" value="INTEGRASE CATALYTIC DOMAIN-CONTAINING PROTEIN"/>
    <property type="match status" value="1"/>
</dbReference>
<dbReference type="InterPro" id="IPR050951">
    <property type="entry name" value="Retrovirus_Pol_polyprotein"/>
</dbReference>
<dbReference type="Gene3D" id="3.10.10.10">
    <property type="entry name" value="HIV Type 1 Reverse Transcriptase, subunit A, domain 1"/>
    <property type="match status" value="1"/>
</dbReference>
<dbReference type="GeneID" id="106815374"/>
<proteinExistence type="predicted"/>
<dbReference type="InterPro" id="IPR000477">
    <property type="entry name" value="RT_dom"/>
</dbReference>
<evidence type="ECO:0000313" key="3">
    <source>
        <dbReference type="RefSeq" id="XP_014675315.1"/>
    </source>
</evidence>
<dbReference type="PANTHER" id="PTHR37984">
    <property type="entry name" value="PROTEIN CBG26694"/>
    <property type="match status" value="1"/>
</dbReference>
<keyword evidence="2" id="KW-1185">Reference proteome</keyword>
<protein>
    <submittedName>
        <fullName evidence="3">Uncharacterized protein K02A2.6-like</fullName>
    </submittedName>
</protein>